<accession>W0HKW4</accession>
<sequence length="99" mass="10993">MVINEIPLTATNQQFSITLSGTVWQMRIIWRDVAGWVLDMCNSASEPVIAGILLRGGEDLLSQYGWLKPGGRLIVIEDDKQSLDAAGLDKTAKLYWITD</sequence>
<dbReference type="AlphaFoldDB" id="W0HKW4"/>
<dbReference type="Pfam" id="PF22479">
    <property type="entry name" value="Pam3_gp18"/>
    <property type="match status" value="1"/>
</dbReference>
<dbReference type="EMBL" id="CP006568">
    <property type="protein sequence ID" value="AHF72840.1"/>
    <property type="molecule type" value="Genomic_DNA"/>
</dbReference>
<feature type="domain" description="Cyanophage baseplate Pam3 plug gp18" evidence="1">
    <location>
        <begin position="4"/>
        <end position="98"/>
    </location>
</feature>
<dbReference type="HOGENOM" id="CLU_174128_0_0_6"/>
<dbReference type="eggNOG" id="ENOG50334GX">
    <property type="taxonomic scope" value="Bacteria"/>
</dbReference>
<evidence type="ECO:0000313" key="3">
    <source>
        <dbReference type="Proteomes" id="UP000019025"/>
    </source>
</evidence>
<organism evidence="2 3">
    <name type="scientific">Candidatus Sodalis pierantonii str. SOPE</name>
    <dbReference type="NCBI Taxonomy" id="2342"/>
    <lineage>
        <taxon>Bacteria</taxon>
        <taxon>Pseudomonadati</taxon>
        <taxon>Pseudomonadota</taxon>
        <taxon>Gammaproteobacteria</taxon>
        <taxon>Enterobacterales</taxon>
        <taxon>Bruguierivoracaceae</taxon>
        <taxon>Sodalis</taxon>
    </lineage>
</organism>
<proteinExistence type="predicted"/>
<dbReference type="Proteomes" id="UP000019025">
    <property type="component" value="Chromosome"/>
</dbReference>
<dbReference type="InterPro" id="IPR054252">
    <property type="entry name" value="Pam3_gp18"/>
</dbReference>
<gene>
    <name evidence="2" type="ORF">SOPEG_0047</name>
</gene>
<dbReference type="RefSeq" id="WP_025243858.1">
    <property type="nucleotide sequence ID" value="NZ_CP006568.1"/>
</dbReference>
<evidence type="ECO:0000313" key="2">
    <source>
        <dbReference type="EMBL" id="AHF72840.1"/>
    </source>
</evidence>
<evidence type="ECO:0000259" key="1">
    <source>
        <dbReference type="Pfam" id="PF22479"/>
    </source>
</evidence>
<reference evidence="2 3" key="1">
    <citation type="journal article" date="2014" name="Genome Biol. Evol.">
        <title>Genome degeneration and adaptation in a nascent stage of symbiosis.</title>
        <authorList>
            <person name="Oakeson K.F."/>
            <person name="Gil R."/>
            <person name="Clayton A.L."/>
            <person name="Dunn D.M."/>
            <person name="von Niederhausern A.C."/>
            <person name="Hamil C."/>
            <person name="Aoyagi A."/>
            <person name="Duval B."/>
            <person name="Baca A."/>
            <person name="Silva F.J."/>
            <person name="Vallier A."/>
            <person name="Jackson D.G."/>
            <person name="Latorre A."/>
            <person name="Weiss R.B."/>
            <person name="Heddi A."/>
            <person name="Moya A."/>
            <person name="Dale C."/>
        </authorList>
    </citation>
    <scope>NUCLEOTIDE SEQUENCE [LARGE SCALE GENOMIC DNA]</scope>
    <source>
        <strain evidence="3">none</strain>
    </source>
</reference>
<name>W0HKW4_9GAMM</name>
<dbReference type="KEGG" id="pes:SOPEG_0047"/>
<keyword evidence="3" id="KW-1185">Reference proteome</keyword>
<protein>
    <submittedName>
        <fullName evidence="2">Putative bacteriophage protein</fullName>
    </submittedName>
</protein>